<protein>
    <submittedName>
        <fullName evidence="2">GNAT family N-acetyltransferase</fullName>
    </submittedName>
</protein>
<dbReference type="InterPro" id="IPR000182">
    <property type="entry name" value="GNAT_dom"/>
</dbReference>
<evidence type="ECO:0000259" key="1">
    <source>
        <dbReference type="PROSITE" id="PS51186"/>
    </source>
</evidence>
<dbReference type="PANTHER" id="PTHR43138">
    <property type="entry name" value="ACETYLTRANSFERASE, GNAT FAMILY"/>
    <property type="match status" value="1"/>
</dbReference>
<name>A0ABR8HKP8_NOSPU</name>
<feature type="domain" description="N-acetyltransferase" evidence="1">
    <location>
        <begin position="15"/>
        <end position="181"/>
    </location>
</feature>
<accession>A0ABR8HKP8</accession>
<evidence type="ECO:0000313" key="2">
    <source>
        <dbReference type="EMBL" id="MBD2616451.1"/>
    </source>
</evidence>
<organism evidence="2 3">
    <name type="scientific">Nostoc punctiforme FACHB-252</name>
    <dbReference type="NCBI Taxonomy" id="1357509"/>
    <lineage>
        <taxon>Bacteria</taxon>
        <taxon>Bacillati</taxon>
        <taxon>Cyanobacteriota</taxon>
        <taxon>Cyanophyceae</taxon>
        <taxon>Nostocales</taxon>
        <taxon>Nostocaceae</taxon>
        <taxon>Nostoc</taxon>
    </lineage>
</organism>
<dbReference type="InterPro" id="IPR016181">
    <property type="entry name" value="Acyl_CoA_acyltransferase"/>
</dbReference>
<dbReference type="EMBL" id="JACJTC010000053">
    <property type="protein sequence ID" value="MBD2616451.1"/>
    <property type="molecule type" value="Genomic_DNA"/>
</dbReference>
<dbReference type="PANTHER" id="PTHR43138:SF1">
    <property type="entry name" value="N-ACETYLTRANSFERASE ACA1"/>
    <property type="match status" value="1"/>
</dbReference>
<evidence type="ECO:0000313" key="3">
    <source>
        <dbReference type="Proteomes" id="UP000606396"/>
    </source>
</evidence>
<reference evidence="2 3" key="1">
    <citation type="journal article" date="2020" name="ISME J.">
        <title>Comparative genomics reveals insights into cyanobacterial evolution and habitat adaptation.</title>
        <authorList>
            <person name="Chen M.Y."/>
            <person name="Teng W.K."/>
            <person name="Zhao L."/>
            <person name="Hu C.X."/>
            <person name="Zhou Y.K."/>
            <person name="Han B.P."/>
            <person name="Song L.R."/>
            <person name="Shu W.S."/>
        </authorList>
    </citation>
    <scope>NUCLEOTIDE SEQUENCE [LARGE SCALE GENOMIC DNA]</scope>
    <source>
        <strain evidence="2 3">FACHB-252</strain>
    </source>
</reference>
<dbReference type="RefSeq" id="WP_190952881.1">
    <property type="nucleotide sequence ID" value="NZ_JACJTC010000053.1"/>
</dbReference>
<keyword evidence="3" id="KW-1185">Reference proteome</keyword>
<comment type="caution">
    <text evidence="2">The sequence shown here is derived from an EMBL/GenBank/DDBJ whole genome shotgun (WGS) entry which is preliminary data.</text>
</comment>
<sequence>MDFPIVRILKSGIKYEVDYMHPQEEEAVRALLNSVIVEGKSYPQKQPLSQAEFSSYWLSKDAFVVRASAVDSTQKPKDILGAFYLKPNFPGRCSHICNAGFIVQARLRGQGIGRFMGESMLKIAASLGYEAVMFNLVFETNIASIRLWQSLGFEIIGRIPGAAKLENQQVVDALMLYRSLDLLTVDGHQSSVNTQQSSGRRTDVVS</sequence>
<proteinExistence type="predicted"/>
<dbReference type="Pfam" id="PF00583">
    <property type="entry name" value="Acetyltransf_1"/>
    <property type="match status" value="1"/>
</dbReference>
<dbReference type="PROSITE" id="PS51186">
    <property type="entry name" value="GNAT"/>
    <property type="match status" value="1"/>
</dbReference>
<dbReference type="InterPro" id="IPR052742">
    <property type="entry name" value="Mito_N-acetyltransferase"/>
</dbReference>
<dbReference type="Proteomes" id="UP000606396">
    <property type="component" value="Unassembled WGS sequence"/>
</dbReference>
<gene>
    <name evidence="2" type="ORF">H6G94_35400</name>
</gene>
<dbReference type="Gene3D" id="3.40.630.30">
    <property type="match status" value="1"/>
</dbReference>
<dbReference type="SUPFAM" id="SSF55729">
    <property type="entry name" value="Acyl-CoA N-acyltransferases (Nat)"/>
    <property type="match status" value="1"/>
</dbReference>